<evidence type="ECO:0000256" key="2">
    <source>
        <dbReference type="SAM" id="Phobius"/>
    </source>
</evidence>
<organism evidence="4">
    <name type="scientific">marine metagenome</name>
    <dbReference type="NCBI Taxonomy" id="408172"/>
    <lineage>
        <taxon>unclassified sequences</taxon>
        <taxon>metagenomes</taxon>
        <taxon>ecological metagenomes</taxon>
    </lineage>
</organism>
<proteinExistence type="predicted"/>
<name>A0A382GGY6_9ZZZZ</name>
<sequence length="323" mass="35663">MAVVRSPELRFYLPLGGLGFGEKTTHTKKAWFFGTAAANIDTGVGSAGFHSEQTRKEKVMIKKIIRSLVATTCLITFIGFGSASAETLRVGMECTYAPFNFKNEDGKLMGYDVDVAKGVAGLIGADLEFVCQKWDGMIPALLANKFDIVVASMSITDKRLKKMDFSDTYRISVGRLVGKKDSGWKLFDDSGKPIPANFAGLKVGLERATTYSDWFENELPEATVVLYDTNEALYLDLVNGRTDMIMTNPMKAHLRFLSKENGAGFEFVSPQIDEKKYFGIGVGIGLRKDNDDLKARLNGALKTLTDGGYLEQYALQYFPFAIH</sequence>
<evidence type="ECO:0000259" key="3">
    <source>
        <dbReference type="SMART" id="SM00062"/>
    </source>
</evidence>
<keyword evidence="2" id="KW-0812">Transmembrane</keyword>
<keyword evidence="1" id="KW-0732">Signal</keyword>
<protein>
    <recommendedName>
        <fullName evidence="3">Solute-binding protein family 3/N-terminal domain-containing protein</fullName>
    </recommendedName>
</protein>
<keyword evidence="2" id="KW-0472">Membrane</keyword>
<dbReference type="SMART" id="SM00062">
    <property type="entry name" value="PBPb"/>
    <property type="match status" value="1"/>
</dbReference>
<dbReference type="Pfam" id="PF00497">
    <property type="entry name" value="SBP_bac_3"/>
    <property type="match status" value="1"/>
</dbReference>
<gene>
    <name evidence="4" type="ORF">METZ01_LOCUS227053</name>
</gene>
<dbReference type="AlphaFoldDB" id="A0A382GGY6"/>
<feature type="domain" description="Solute-binding protein family 3/N-terminal" evidence="3">
    <location>
        <begin position="87"/>
        <end position="321"/>
    </location>
</feature>
<dbReference type="Gene3D" id="3.40.190.10">
    <property type="entry name" value="Periplasmic binding protein-like II"/>
    <property type="match status" value="2"/>
</dbReference>
<keyword evidence="2" id="KW-1133">Transmembrane helix</keyword>
<dbReference type="InterPro" id="IPR001638">
    <property type="entry name" value="Solute-binding_3/MltF_N"/>
</dbReference>
<evidence type="ECO:0000256" key="1">
    <source>
        <dbReference type="ARBA" id="ARBA00022729"/>
    </source>
</evidence>
<feature type="transmembrane region" description="Helical" evidence="2">
    <location>
        <begin position="64"/>
        <end position="85"/>
    </location>
</feature>
<reference evidence="4" key="1">
    <citation type="submission" date="2018-05" db="EMBL/GenBank/DDBJ databases">
        <authorList>
            <person name="Lanie J.A."/>
            <person name="Ng W.-L."/>
            <person name="Kazmierczak K.M."/>
            <person name="Andrzejewski T.M."/>
            <person name="Davidsen T.M."/>
            <person name="Wayne K.J."/>
            <person name="Tettelin H."/>
            <person name="Glass J.I."/>
            <person name="Rusch D."/>
            <person name="Podicherti R."/>
            <person name="Tsui H.-C.T."/>
            <person name="Winkler M.E."/>
        </authorList>
    </citation>
    <scope>NUCLEOTIDE SEQUENCE</scope>
</reference>
<accession>A0A382GGY6</accession>
<evidence type="ECO:0000313" key="4">
    <source>
        <dbReference type="EMBL" id="SVB74199.1"/>
    </source>
</evidence>
<dbReference type="PANTHER" id="PTHR35936:SF17">
    <property type="entry name" value="ARGININE-BINDING EXTRACELLULAR PROTEIN ARTP"/>
    <property type="match status" value="1"/>
</dbReference>
<dbReference type="PANTHER" id="PTHR35936">
    <property type="entry name" value="MEMBRANE-BOUND LYTIC MUREIN TRANSGLYCOSYLASE F"/>
    <property type="match status" value="1"/>
</dbReference>
<dbReference type="EMBL" id="UINC01055387">
    <property type="protein sequence ID" value="SVB74199.1"/>
    <property type="molecule type" value="Genomic_DNA"/>
</dbReference>
<dbReference type="SUPFAM" id="SSF53850">
    <property type="entry name" value="Periplasmic binding protein-like II"/>
    <property type="match status" value="1"/>
</dbReference>